<dbReference type="Gene3D" id="1.10.10.10">
    <property type="entry name" value="Winged helix-like DNA-binding domain superfamily/Winged helix DNA-binding domain"/>
    <property type="match status" value="1"/>
</dbReference>
<dbReference type="InterPro" id="IPR036388">
    <property type="entry name" value="WH-like_DNA-bd_sf"/>
</dbReference>
<sequence length="337" mass="37525">MDAEHAPHERTPIDRPLIDYPRPSVAVDTAVFTVRGDELCVVLVEGRDGRRRLPGTFLHEGERLVDAVRRSLAAKAGIGGGEPRQLQVFDEPHRDDRGWVLSVAHAMALPAERLPADAGVPIDLADPLDFDHARILAIAVERIRTDYATMPDPWNLMPPAFTLRELLLLHTAVDPSTPQRDTFRRMMEPLLVETGEYTSGTVGKPSRLFRKPTADEVAARRRKHEEAVRTGARRTSRSRSDEVPADRLLTQSTRARSLDAWLPLDQLPTDARHTIRLDRGPAGVVARVLADEGSALWTFRALVTTYERAENRIGPDAQLQSISLHGPAGRELSIVRF</sequence>
<evidence type="ECO:0000313" key="5">
    <source>
        <dbReference type="Proteomes" id="UP001060039"/>
    </source>
</evidence>
<evidence type="ECO:0000256" key="1">
    <source>
        <dbReference type="ARBA" id="ARBA00005582"/>
    </source>
</evidence>
<comment type="similarity">
    <text evidence="1">Belongs to the Nudix hydrolase family.</text>
</comment>
<dbReference type="Proteomes" id="UP001060039">
    <property type="component" value="Chromosome"/>
</dbReference>
<protein>
    <recommendedName>
        <fullName evidence="3">NrtR DNA-binding winged helix domain-containing protein</fullName>
    </recommendedName>
</protein>
<proteinExistence type="inferred from homology"/>
<dbReference type="EMBL" id="CP101497">
    <property type="protein sequence ID" value="UTT62580.1"/>
    <property type="molecule type" value="Genomic_DNA"/>
</dbReference>
<dbReference type="SUPFAM" id="SSF46785">
    <property type="entry name" value="Winged helix' DNA-binding domain"/>
    <property type="match status" value="1"/>
</dbReference>
<feature type="compositionally biased region" description="Basic and acidic residues" evidence="2">
    <location>
        <begin position="213"/>
        <end position="228"/>
    </location>
</feature>
<dbReference type="CDD" id="cd18873">
    <property type="entry name" value="NUDIX_NadM_like"/>
    <property type="match status" value="1"/>
</dbReference>
<reference evidence="4" key="1">
    <citation type="submission" date="2022-07" db="EMBL/GenBank/DDBJ databases">
        <title>Taxonomic analysis of Microcella humidisoli nov. sp., isolated from riverside soil.</title>
        <authorList>
            <person name="Molina K.M."/>
            <person name="Kim S.B."/>
        </authorList>
    </citation>
    <scope>NUCLEOTIDE SEQUENCE</scope>
    <source>
        <strain evidence="4">MMS21-STM10</strain>
    </source>
</reference>
<organism evidence="4 5">
    <name type="scientific">Microcella humidisoli</name>
    <dbReference type="NCBI Taxonomy" id="2963406"/>
    <lineage>
        <taxon>Bacteria</taxon>
        <taxon>Bacillati</taxon>
        <taxon>Actinomycetota</taxon>
        <taxon>Actinomycetes</taxon>
        <taxon>Micrococcales</taxon>
        <taxon>Microbacteriaceae</taxon>
        <taxon>Microcella</taxon>
    </lineage>
</organism>
<gene>
    <name evidence="4" type="ORF">NNL39_00205</name>
</gene>
<evidence type="ECO:0000259" key="3">
    <source>
        <dbReference type="Pfam" id="PF21906"/>
    </source>
</evidence>
<feature type="domain" description="NrtR DNA-binding winged helix" evidence="3">
    <location>
        <begin position="154"/>
        <end position="210"/>
    </location>
</feature>
<dbReference type="Pfam" id="PF21906">
    <property type="entry name" value="WHD_NrtR"/>
    <property type="match status" value="1"/>
</dbReference>
<dbReference type="InterPro" id="IPR015797">
    <property type="entry name" value="NUDIX_hydrolase-like_dom_sf"/>
</dbReference>
<dbReference type="RefSeq" id="WP_255159713.1">
    <property type="nucleotide sequence ID" value="NZ_CP101497.1"/>
</dbReference>
<feature type="region of interest" description="Disordered" evidence="2">
    <location>
        <begin position="213"/>
        <end position="244"/>
    </location>
</feature>
<dbReference type="InterPro" id="IPR036390">
    <property type="entry name" value="WH_DNA-bd_sf"/>
</dbReference>
<keyword evidence="5" id="KW-1185">Reference proteome</keyword>
<name>A0ABY5FW95_9MICO</name>
<dbReference type="PANTHER" id="PTHR43736:SF1">
    <property type="entry name" value="DIHYDRONEOPTERIN TRIPHOSPHATE DIPHOSPHATASE"/>
    <property type="match status" value="1"/>
</dbReference>
<evidence type="ECO:0000256" key="2">
    <source>
        <dbReference type="SAM" id="MobiDB-lite"/>
    </source>
</evidence>
<dbReference type="SUPFAM" id="SSF55811">
    <property type="entry name" value="Nudix"/>
    <property type="match status" value="1"/>
</dbReference>
<evidence type="ECO:0000313" key="4">
    <source>
        <dbReference type="EMBL" id="UTT62580.1"/>
    </source>
</evidence>
<accession>A0ABY5FW95</accession>
<dbReference type="InterPro" id="IPR054105">
    <property type="entry name" value="WHD_NrtR"/>
</dbReference>
<dbReference type="PANTHER" id="PTHR43736">
    <property type="entry name" value="ADP-RIBOSE PYROPHOSPHATASE"/>
    <property type="match status" value="1"/>
</dbReference>
<dbReference type="Gene3D" id="3.90.79.10">
    <property type="entry name" value="Nucleoside Triphosphate Pyrophosphohydrolase"/>
    <property type="match status" value="1"/>
</dbReference>